<accession>A0A448WZ81</accession>
<reference evidence="2" key="1">
    <citation type="submission" date="2018-11" db="EMBL/GenBank/DDBJ databases">
        <authorList>
            <consortium name="Pathogen Informatics"/>
        </authorList>
    </citation>
    <scope>NUCLEOTIDE SEQUENCE</scope>
</reference>
<comment type="caution">
    <text evidence="2">The sequence shown here is derived from an EMBL/GenBank/DDBJ whole genome shotgun (WGS) entry which is preliminary data.</text>
</comment>
<dbReference type="AlphaFoldDB" id="A0A448WZ81"/>
<name>A0A448WZ81_9PLAT</name>
<protein>
    <submittedName>
        <fullName evidence="2">Uncharacterized protein</fullName>
    </submittedName>
</protein>
<evidence type="ECO:0000313" key="3">
    <source>
        <dbReference type="Proteomes" id="UP000784294"/>
    </source>
</evidence>
<organism evidence="2 3">
    <name type="scientific">Protopolystoma xenopodis</name>
    <dbReference type="NCBI Taxonomy" id="117903"/>
    <lineage>
        <taxon>Eukaryota</taxon>
        <taxon>Metazoa</taxon>
        <taxon>Spiralia</taxon>
        <taxon>Lophotrochozoa</taxon>
        <taxon>Platyhelminthes</taxon>
        <taxon>Monogenea</taxon>
        <taxon>Polyopisthocotylea</taxon>
        <taxon>Polystomatidea</taxon>
        <taxon>Polystomatidae</taxon>
        <taxon>Protopolystoma</taxon>
    </lineage>
</organism>
<gene>
    <name evidence="2" type="ORF">PXEA_LOCUS17309</name>
</gene>
<evidence type="ECO:0000313" key="2">
    <source>
        <dbReference type="EMBL" id="VEL23869.1"/>
    </source>
</evidence>
<dbReference type="EMBL" id="CAAALY010064492">
    <property type="protein sequence ID" value="VEL23869.1"/>
    <property type="molecule type" value="Genomic_DNA"/>
</dbReference>
<sequence length="143" mass="16339">MTTKCAIFPLLLWSHVRGPFEAVAGRKLPSRRVENGFSGRFVNEDLFSKKQASSSISLSTPAQHETTRNRFVSTTIRWPPQPARHVFLTEQHVCKDLDRTQQRLFQQPGRMFIQLFPVSTCQPSRLPPAPREAGRLGLRPSRE</sequence>
<keyword evidence="3" id="KW-1185">Reference proteome</keyword>
<dbReference type="Proteomes" id="UP000784294">
    <property type="component" value="Unassembled WGS sequence"/>
</dbReference>
<proteinExistence type="predicted"/>
<evidence type="ECO:0000256" key="1">
    <source>
        <dbReference type="SAM" id="MobiDB-lite"/>
    </source>
</evidence>
<feature type="region of interest" description="Disordered" evidence="1">
    <location>
        <begin position="123"/>
        <end position="143"/>
    </location>
</feature>